<feature type="region of interest" description="Disordered" evidence="1">
    <location>
        <begin position="817"/>
        <end position="840"/>
    </location>
</feature>
<evidence type="ECO:0000313" key="3">
    <source>
        <dbReference type="Proteomes" id="UP000247483"/>
    </source>
</evidence>
<organism evidence="2 3">
    <name type="scientific">Gilliamella apicola</name>
    <dbReference type="NCBI Taxonomy" id="1196095"/>
    <lineage>
        <taxon>Bacteria</taxon>
        <taxon>Pseudomonadati</taxon>
        <taxon>Pseudomonadota</taxon>
        <taxon>Gammaproteobacteria</taxon>
        <taxon>Orbales</taxon>
        <taxon>Orbaceae</taxon>
        <taxon>Gilliamella</taxon>
    </lineage>
</organism>
<reference evidence="2 3" key="1">
    <citation type="submission" date="2018-05" db="EMBL/GenBank/DDBJ databases">
        <title>Reference genomes for bee gut microbiota database.</title>
        <authorList>
            <person name="Ellegaard K.M."/>
        </authorList>
    </citation>
    <scope>NUCLEOTIDE SEQUENCE [LARGE SCALE GENOMIC DNA]</scope>
    <source>
        <strain evidence="2 3">ESL0177</strain>
    </source>
</reference>
<accession>A0A2V4EDF0</accession>
<dbReference type="Proteomes" id="UP000247483">
    <property type="component" value="Unassembled WGS sequence"/>
</dbReference>
<dbReference type="Pfam" id="PF13332">
    <property type="entry name" value="Fil_haemagg_2"/>
    <property type="match status" value="2"/>
</dbReference>
<dbReference type="EMBL" id="QGLP01000016">
    <property type="protein sequence ID" value="PXZ01423.1"/>
    <property type="molecule type" value="Genomic_DNA"/>
</dbReference>
<dbReference type="RefSeq" id="WP_181415336.1">
    <property type="nucleotide sequence ID" value="NZ_QGLP01000016.1"/>
</dbReference>
<gene>
    <name evidence="2" type="ORF">DKK79_14270</name>
</gene>
<evidence type="ECO:0000313" key="2">
    <source>
        <dbReference type="EMBL" id="PXZ01423.1"/>
    </source>
</evidence>
<feature type="region of interest" description="Disordered" evidence="1">
    <location>
        <begin position="665"/>
        <end position="689"/>
    </location>
</feature>
<feature type="compositionally biased region" description="Low complexity" evidence="1">
    <location>
        <begin position="819"/>
        <end position="830"/>
    </location>
</feature>
<dbReference type="GO" id="GO:0003824">
    <property type="term" value="F:catalytic activity"/>
    <property type="evidence" value="ECO:0007669"/>
    <property type="project" value="UniProtKB-ARBA"/>
</dbReference>
<feature type="compositionally biased region" description="Low complexity" evidence="1">
    <location>
        <begin position="666"/>
        <end position="682"/>
    </location>
</feature>
<comment type="caution">
    <text evidence="2">The sequence shown here is derived from an EMBL/GenBank/DDBJ whole genome shotgun (WGS) entry which is preliminary data.</text>
</comment>
<protein>
    <submittedName>
        <fullName evidence="2">Uncharacterized protein</fullName>
    </submittedName>
</protein>
<dbReference type="AlphaFoldDB" id="A0A2V4EDF0"/>
<sequence>MIQAKHINNDNSKILSGNGLFIATATLNNHSLKGQRTIDEKGTKFWNYRHKGKKRGRTEYTKRARPFDYLNKSVTSIDLQLAQVVEHTRINHTALASENRDMVNVENQHHLNAVNENIKTNKSLNQLSESAITNNPAIGNISIAEAENIADLFQPTTVIETENWVDSTHSAIESKPNNLQPDESITQIDKQQYEALISYVEPNTSIPQNSIYIVNKSPQSNYLIETDPKFTNRKKWLSSDYMFQRLRFDPDNIQKRLGDGYYEQQLIREQIVGLTGHRYLGDYSNDIEQYKALMNAGIEFAQIYGLKIGASLSAEQMQLLTTDIVWMESKTIMVDGQAISVLVPQVYLVNRPQLTAEGALLAGKNVNIQATDDIETSGSILGKEHVALLANNINNQGIIDANSISIKAKDTINSSGKLTAGKQVLLAANNDINLQSTTATTATYYGKNKSINTVLDQVSTISVKDGDISLHAGHDINLGAALLINGGEAGETDIIANNNINLTTLKTQSNQEDYWNKNNYRKVNLENSVGTEILTNNDLNLIAGNDIRIKSAEISSNKSLNLRAKHDIAITSDQERLQLTDHHKTTSKSLLSKESTTSHIEIDNATQKGSELSANSVTIKSGHDLDVSGSMVIATQDVYLNAGNNVNITAAEENYYRYEERKTKKSGVSTSSKGISVGSQSTKATSTANEVNQSQAGSLIGTSGGNVIIAANKQVTIDGSDIIAGRAQGDNKRATGHIDISGEDILIIPGRDIVDKKQTYKSKSSGVGISFSNPITDSMQNMRDIFKSSGGKVEKAKQFTGELAALAMDIGNPASLPISYHKSSTKSQSSLHGEYSSGST</sequence>
<name>A0A2V4EDF0_9GAMM</name>
<feature type="non-terminal residue" evidence="2">
    <location>
        <position position="840"/>
    </location>
</feature>
<evidence type="ECO:0000256" key="1">
    <source>
        <dbReference type="SAM" id="MobiDB-lite"/>
    </source>
</evidence>
<dbReference type="InterPro" id="IPR025157">
    <property type="entry name" value="Hemagglutinin_rpt"/>
</dbReference>
<proteinExistence type="predicted"/>